<evidence type="ECO:0000256" key="1">
    <source>
        <dbReference type="SAM" id="MobiDB-lite"/>
    </source>
</evidence>
<feature type="region of interest" description="Disordered" evidence="1">
    <location>
        <begin position="100"/>
        <end position="120"/>
    </location>
</feature>
<keyword evidence="3" id="KW-1185">Reference proteome</keyword>
<name>A0A182F7Z4_ANOAL</name>
<sequence length="276" mass="30678">MHSTRPGATMCEISLPAEMNKLAHPAKYFVGKIRSETRLNRSVGRRADPVYPGPGHYFQDVGAGVGESRKKHRVGQVKTTKRQPGDTIYQYDQYRREPFHRPAPGRYELSSKPLDRCGPPGRPERCKTLCIPGRVTGRGQGQATPRPVRREIRLNSVNIPQRLRIGRRNMKVAFLSGTARFRDRDFFPIGGLRSCPTTARATETSESAARTDASAREEEITVQRSEGSIAAGEDWTTGVAQRITGLRRGPRPAKIPTIFFTVPSVPRAVSEVFGGR</sequence>
<dbReference type="AlphaFoldDB" id="A0A182F7Z4"/>
<reference evidence="2 3" key="1">
    <citation type="journal article" date="2017" name="G3 (Bethesda)">
        <title>The Physical Genome Mapping of Anopheles albimanus Corrected Scaffold Misassemblies and Identified Interarm Rearrangements in Genus Anopheles.</title>
        <authorList>
            <person name="Artemov G.N."/>
            <person name="Peery A.N."/>
            <person name="Jiang X."/>
            <person name="Tu Z."/>
            <person name="Stegniy V.N."/>
            <person name="Sharakhova M.V."/>
            <person name="Sharakhov I.V."/>
        </authorList>
    </citation>
    <scope>NUCLEOTIDE SEQUENCE [LARGE SCALE GENOMIC DNA]</scope>
    <source>
        <strain evidence="2 3">ALBI9_A</strain>
    </source>
</reference>
<organism evidence="2 3">
    <name type="scientific">Anopheles albimanus</name>
    <name type="common">New world malaria mosquito</name>
    <dbReference type="NCBI Taxonomy" id="7167"/>
    <lineage>
        <taxon>Eukaryota</taxon>
        <taxon>Metazoa</taxon>
        <taxon>Ecdysozoa</taxon>
        <taxon>Arthropoda</taxon>
        <taxon>Hexapoda</taxon>
        <taxon>Insecta</taxon>
        <taxon>Pterygota</taxon>
        <taxon>Neoptera</taxon>
        <taxon>Endopterygota</taxon>
        <taxon>Diptera</taxon>
        <taxon>Nematocera</taxon>
        <taxon>Culicoidea</taxon>
        <taxon>Culicidae</taxon>
        <taxon>Anophelinae</taxon>
        <taxon>Anopheles</taxon>
    </lineage>
</organism>
<dbReference type="EnsemblMetazoa" id="AALB002616-RA">
    <property type="protein sequence ID" value="AALB002616-PA"/>
    <property type="gene ID" value="AALB002616"/>
</dbReference>
<proteinExistence type="predicted"/>
<dbReference type="VEuPathDB" id="VectorBase:AALB017809"/>
<evidence type="ECO:0000313" key="3">
    <source>
        <dbReference type="Proteomes" id="UP000069272"/>
    </source>
</evidence>
<feature type="region of interest" description="Disordered" evidence="1">
    <location>
        <begin position="197"/>
        <end position="217"/>
    </location>
</feature>
<dbReference type="Proteomes" id="UP000069272">
    <property type="component" value="Chromosome 2R"/>
</dbReference>
<reference evidence="2" key="2">
    <citation type="submission" date="2022-08" db="UniProtKB">
        <authorList>
            <consortium name="EnsemblMetazoa"/>
        </authorList>
    </citation>
    <scope>IDENTIFICATION</scope>
    <source>
        <strain evidence="2">STECLA/ALBI9_A</strain>
    </source>
</reference>
<protein>
    <submittedName>
        <fullName evidence="2">Uncharacterized protein</fullName>
    </submittedName>
</protein>
<accession>A0A182F7Z4</accession>
<evidence type="ECO:0000313" key="2">
    <source>
        <dbReference type="EnsemblMetazoa" id="AALB002616-PA"/>
    </source>
</evidence>
<feature type="compositionally biased region" description="Low complexity" evidence="1">
    <location>
        <begin position="197"/>
        <end position="212"/>
    </location>
</feature>